<comment type="caution">
    <text evidence="2">The sequence shown here is derived from an EMBL/GenBank/DDBJ whole genome shotgun (WGS) entry which is preliminary data.</text>
</comment>
<organism evidence="2 3">
    <name type="scientific">Nocardioides ginsengisegetis</name>
    <dbReference type="NCBI Taxonomy" id="661491"/>
    <lineage>
        <taxon>Bacteria</taxon>
        <taxon>Bacillati</taxon>
        <taxon>Actinomycetota</taxon>
        <taxon>Actinomycetes</taxon>
        <taxon>Propionibacteriales</taxon>
        <taxon>Nocardioidaceae</taxon>
        <taxon>Nocardioides</taxon>
    </lineage>
</organism>
<accession>A0A7W3J4F5</accession>
<proteinExistence type="predicted"/>
<dbReference type="RefSeq" id="WP_182542048.1">
    <property type="nucleotide sequence ID" value="NZ_JACGXA010000005.1"/>
</dbReference>
<dbReference type="Proteomes" id="UP000580910">
    <property type="component" value="Unassembled WGS sequence"/>
</dbReference>
<feature type="compositionally biased region" description="Polar residues" evidence="1">
    <location>
        <begin position="171"/>
        <end position="186"/>
    </location>
</feature>
<name>A0A7W3J4F5_9ACTN</name>
<sequence length="186" mass="20222">MSTTTIKPRSAQVVIYQGDDLQRLGELRRAADIAQRMVDEFKQSGTARGGDAPSAEDEKAAYNAFVEEAAERAVVIEVHALGRKQFRSLMAAHPPRKVDGDEGKQVIHEDDAGYDVNMDDFPAPFLAASIAEPTFATPADCERFLDDLADGDFDRVFSTAYWLNRAPGADPQSSKFSLGPPSSTAI</sequence>
<keyword evidence="3" id="KW-1185">Reference proteome</keyword>
<evidence type="ECO:0000313" key="2">
    <source>
        <dbReference type="EMBL" id="MBA8806047.1"/>
    </source>
</evidence>
<protein>
    <submittedName>
        <fullName evidence="2">Uncharacterized protein</fullName>
    </submittedName>
</protein>
<evidence type="ECO:0000313" key="3">
    <source>
        <dbReference type="Proteomes" id="UP000580910"/>
    </source>
</evidence>
<evidence type="ECO:0000256" key="1">
    <source>
        <dbReference type="SAM" id="MobiDB-lite"/>
    </source>
</evidence>
<gene>
    <name evidence="2" type="ORF">FB382_004398</name>
</gene>
<feature type="region of interest" description="Disordered" evidence="1">
    <location>
        <begin position="166"/>
        <end position="186"/>
    </location>
</feature>
<dbReference type="EMBL" id="JACGXA010000005">
    <property type="protein sequence ID" value="MBA8806047.1"/>
    <property type="molecule type" value="Genomic_DNA"/>
</dbReference>
<dbReference type="AlphaFoldDB" id="A0A7W3J4F5"/>
<reference evidence="2 3" key="1">
    <citation type="submission" date="2020-07" db="EMBL/GenBank/DDBJ databases">
        <title>Sequencing the genomes of 1000 actinobacteria strains.</title>
        <authorList>
            <person name="Klenk H.-P."/>
        </authorList>
    </citation>
    <scope>NUCLEOTIDE SEQUENCE [LARGE SCALE GENOMIC DNA]</scope>
    <source>
        <strain evidence="2 3">DSM 21349</strain>
    </source>
</reference>